<reference evidence="5 6" key="1">
    <citation type="submission" date="2016-10" db="EMBL/GenBank/DDBJ databases">
        <authorList>
            <person name="de Groot N.N."/>
        </authorList>
    </citation>
    <scope>NUCLEOTIDE SEQUENCE [LARGE SCALE GENOMIC DNA]</scope>
    <source>
        <strain evidence="5">MBHS1</strain>
    </source>
</reference>
<dbReference type="PRINTS" id="PR00301">
    <property type="entry name" value="HEATSHOCK70"/>
</dbReference>
<dbReference type="AlphaFoldDB" id="A0A1H6FCN8"/>
<dbReference type="InterPro" id="IPR013126">
    <property type="entry name" value="Hsp_70_fam"/>
</dbReference>
<dbReference type="EMBL" id="FMSV02000518">
    <property type="protein sequence ID" value="SEH07161.1"/>
    <property type="molecule type" value="Genomic_DNA"/>
</dbReference>
<keyword evidence="6" id="KW-1185">Reference proteome</keyword>
<proteinExistence type="inferred from homology"/>
<comment type="similarity">
    <text evidence="1 4">Belongs to the heat shock protein 70 family.</text>
</comment>
<dbReference type="InterPro" id="IPR043129">
    <property type="entry name" value="ATPase_NBD"/>
</dbReference>
<dbReference type="GO" id="GO:0140662">
    <property type="term" value="F:ATP-dependent protein folding chaperone"/>
    <property type="evidence" value="ECO:0007669"/>
    <property type="project" value="InterPro"/>
</dbReference>
<evidence type="ECO:0000256" key="1">
    <source>
        <dbReference type="ARBA" id="ARBA00007381"/>
    </source>
</evidence>
<name>A0A1H6FCN8_9GAMM</name>
<dbReference type="PROSITE" id="PS00329">
    <property type="entry name" value="HSP70_2"/>
    <property type="match status" value="1"/>
</dbReference>
<evidence type="ECO:0000256" key="4">
    <source>
        <dbReference type="RuleBase" id="RU003322"/>
    </source>
</evidence>
<keyword evidence="3 4" id="KW-0067">ATP-binding</keyword>
<dbReference type="GO" id="GO:0005524">
    <property type="term" value="F:ATP binding"/>
    <property type="evidence" value="ECO:0007669"/>
    <property type="project" value="UniProtKB-KW"/>
</dbReference>
<dbReference type="PANTHER" id="PTHR19375">
    <property type="entry name" value="HEAT SHOCK PROTEIN 70KDA"/>
    <property type="match status" value="1"/>
</dbReference>
<dbReference type="Gene3D" id="3.90.640.10">
    <property type="entry name" value="Actin, Chain A, domain 4"/>
    <property type="match status" value="1"/>
</dbReference>
<accession>A0A1H6FCN8</accession>
<dbReference type="RefSeq" id="WP_177428509.1">
    <property type="nucleotide sequence ID" value="NZ_FMSV02000518.1"/>
</dbReference>
<dbReference type="Proteomes" id="UP000236724">
    <property type="component" value="Unassembled WGS sequence"/>
</dbReference>
<dbReference type="SUPFAM" id="SSF53067">
    <property type="entry name" value="Actin-like ATPase domain"/>
    <property type="match status" value="2"/>
</dbReference>
<dbReference type="Gene3D" id="3.30.420.40">
    <property type="match status" value="2"/>
</dbReference>
<evidence type="ECO:0000256" key="3">
    <source>
        <dbReference type="ARBA" id="ARBA00022840"/>
    </source>
</evidence>
<gene>
    <name evidence="5" type="primary">dnaK_3</name>
    <name evidence="5" type="ORF">MBHS_03035</name>
</gene>
<organism evidence="5 6">
    <name type="scientific">Candidatus Venteria ishoeyi</name>
    <dbReference type="NCBI Taxonomy" id="1899563"/>
    <lineage>
        <taxon>Bacteria</taxon>
        <taxon>Pseudomonadati</taxon>
        <taxon>Pseudomonadota</taxon>
        <taxon>Gammaproteobacteria</taxon>
        <taxon>Thiotrichales</taxon>
        <taxon>Thiotrichaceae</taxon>
        <taxon>Venteria</taxon>
    </lineage>
</organism>
<keyword evidence="2 4" id="KW-0547">Nucleotide-binding</keyword>
<evidence type="ECO:0000256" key="2">
    <source>
        <dbReference type="ARBA" id="ARBA00022741"/>
    </source>
</evidence>
<sequence>MRLGIDFGTTRTVVAVADRGNYPIVNFHSEEGDAQAWYPSLLVVQGEQRCYGMIAQSLENNDKWQCFRSFKRMLGNSGLHTTVTIDQQIISLHQLLVEYLQSLHHDLRHHSTLELEPQEALEIFISVPANANSNQRFLTLDAFRQAGFHVLGMINEPSAAGIEYAHHYGKKSQKTRYIAVYDLGGGTFDVSLIRMQDRHHQVLSSEGMPQLGGDDFDRILLSLVLEKLDKPLNESQQRRLLQECREKKEGLHPNTRSLSIDLSVIGLKKEIRLTTAAFYEQCKTLLEKTITMVEHAISQAVQRLEIDNTSIHAIYAVGGSTALPAVGRMLREAYGRRLRRSLHPYGATAIGLSIRADAQAGYSLRERFTRHFGVWREKEAGSAASFDPIFEKDTLLPAENEPPLEHVRSYWPTHNMGYFRYLEASHLNANGLPCGELTPWEEVLFPFEPQLQATKNLASVEVHNSGQASGQLIEERYSCDAQGILSVTIRNQNTGYERTFNLL</sequence>
<protein>
    <submittedName>
        <fullName evidence="5">Chaperone protein DnaK</fullName>
    </submittedName>
</protein>
<evidence type="ECO:0000313" key="5">
    <source>
        <dbReference type="EMBL" id="SEH07161.1"/>
    </source>
</evidence>
<dbReference type="InterPro" id="IPR018181">
    <property type="entry name" value="Heat_shock_70_CS"/>
</dbReference>
<evidence type="ECO:0000313" key="6">
    <source>
        <dbReference type="Proteomes" id="UP000236724"/>
    </source>
</evidence>
<dbReference type="Pfam" id="PF00012">
    <property type="entry name" value="HSP70"/>
    <property type="match status" value="1"/>
</dbReference>